<sequence>MFELVRCVATSLVDDCQVFERTAFLMPYQPTAAGALPPSRVAGMRRAGFFLPRLAARRHIDLHRVSSAICQA</sequence>
<proteinExistence type="predicted"/>
<gene>
    <name evidence="1" type="ORF">OG626_01055</name>
</gene>
<dbReference type="AlphaFoldDB" id="A0AAU3GMR3"/>
<reference evidence="1" key="1">
    <citation type="submission" date="2022-10" db="EMBL/GenBank/DDBJ databases">
        <title>The complete genomes of actinobacterial strains from the NBC collection.</title>
        <authorList>
            <person name="Joergensen T.S."/>
            <person name="Alvarez Arevalo M."/>
            <person name="Sterndorff E.B."/>
            <person name="Faurdal D."/>
            <person name="Vuksanovic O."/>
            <person name="Mourched A.-S."/>
            <person name="Charusanti P."/>
            <person name="Shaw S."/>
            <person name="Blin K."/>
            <person name="Weber T."/>
        </authorList>
    </citation>
    <scope>NUCLEOTIDE SEQUENCE</scope>
    <source>
        <strain evidence="1">NBC_01401</strain>
    </source>
</reference>
<accession>A0AAU3GMR3</accession>
<evidence type="ECO:0000313" key="1">
    <source>
        <dbReference type="EMBL" id="WTY93568.1"/>
    </source>
</evidence>
<dbReference type="NCBIfam" id="NF042934">
    <property type="entry name" value="cis_reg_atten"/>
    <property type="match status" value="1"/>
</dbReference>
<organism evidence="1">
    <name type="scientific">Streptomyces sp. NBC_01401</name>
    <dbReference type="NCBI Taxonomy" id="2903854"/>
    <lineage>
        <taxon>Bacteria</taxon>
        <taxon>Bacillati</taxon>
        <taxon>Actinomycetota</taxon>
        <taxon>Actinomycetes</taxon>
        <taxon>Kitasatosporales</taxon>
        <taxon>Streptomycetaceae</taxon>
        <taxon>Streptomyces</taxon>
    </lineage>
</organism>
<dbReference type="EMBL" id="CP109535">
    <property type="protein sequence ID" value="WTY93568.1"/>
    <property type="molecule type" value="Genomic_DNA"/>
</dbReference>
<name>A0AAU3GMR3_9ACTN</name>
<dbReference type="InterPro" id="IPR049979">
    <property type="entry name" value="Cys_resp_CS_actino"/>
</dbReference>
<protein>
    <submittedName>
        <fullName evidence="1">Uncharacterized protein</fullName>
    </submittedName>
</protein>